<reference evidence="14 15" key="1">
    <citation type="submission" date="2016-11" db="EMBL/GenBank/DDBJ databases">
        <authorList>
            <person name="Jaros S."/>
            <person name="Januszkiewicz K."/>
            <person name="Wedrychowicz H."/>
        </authorList>
    </citation>
    <scope>NUCLEOTIDE SEQUENCE [LARGE SCALE GENOMIC DNA]</scope>
    <source>
        <strain evidence="14 15">NF2</strain>
    </source>
</reference>
<evidence type="ECO:0000256" key="2">
    <source>
        <dbReference type="ARBA" id="ARBA00022475"/>
    </source>
</evidence>
<dbReference type="GO" id="GO:0007165">
    <property type="term" value="P:signal transduction"/>
    <property type="evidence" value="ECO:0007669"/>
    <property type="project" value="UniProtKB-KW"/>
</dbReference>
<dbReference type="PANTHER" id="PTHR32089:SF114">
    <property type="entry name" value="METHYL-ACCEPTING CHEMOTAXIS PROTEIN MCPB"/>
    <property type="match status" value="1"/>
</dbReference>
<feature type="domain" description="HAMP" evidence="13">
    <location>
        <begin position="298"/>
        <end position="350"/>
    </location>
</feature>
<dbReference type="PROSITE" id="PS50885">
    <property type="entry name" value="HAMP"/>
    <property type="match status" value="1"/>
</dbReference>
<keyword evidence="8 10" id="KW-0807">Transducer</keyword>
<protein>
    <submittedName>
        <fullName evidence="14">Chemotaxis protein</fullName>
    </submittedName>
</protein>
<dbReference type="AlphaFoldDB" id="A0A220MAV3"/>
<gene>
    <name evidence="14" type="ORF">BP422_00270</name>
</gene>
<dbReference type="PRINTS" id="PR00260">
    <property type="entry name" value="CHEMTRNSDUCR"/>
</dbReference>
<keyword evidence="3" id="KW-0488">Methylation</keyword>
<dbReference type="Pfam" id="PF00015">
    <property type="entry name" value="MCPsignal"/>
    <property type="match status" value="1"/>
</dbReference>
<evidence type="ECO:0000256" key="9">
    <source>
        <dbReference type="ARBA" id="ARBA00029447"/>
    </source>
</evidence>
<comment type="similarity">
    <text evidence="9">Belongs to the methyl-accepting chemotaxis (MCP) protein family.</text>
</comment>
<organism evidence="14 15">
    <name type="scientific">Brevibacillus formosus</name>
    <dbReference type="NCBI Taxonomy" id="54913"/>
    <lineage>
        <taxon>Bacteria</taxon>
        <taxon>Bacillati</taxon>
        <taxon>Bacillota</taxon>
        <taxon>Bacilli</taxon>
        <taxon>Bacillales</taxon>
        <taxon>Paenibacillaceae</taxon>
        <taxon>Brevibacillus</taxon>
    </lineage>
</organism>
<evidence type="ECO:0000256" key="8">
    <source>
        <dbReference type="ARBA" id="ARBA00023224"/>
    </source>
</evidence>
<dbReference type="GO" id="GO:0005886">
    <property type="term" value="C:plasma membrane"/>
    <property type="evidence" value="ECO:0007669"/>
    <property type="project" value="UniProtKB-SubCell"/>
</dbReference>
<comment type="subcellular location">
    <subcellularLocation>
        <location evidence="1">Cell membrane</location>
        <topology evidence="1">Multi-pass membrane protein</topology>
    </subcellularLocation>
</comment>
<dbReference type="Proteomes" id="UP000197781">
    <property type="component" value="Chromosome"/>
</dbReference>
<evidence type="ECO:0000256" key="4">
    <source>
        <dbReference type="ARBA" id="ARBA00022500"/>
    </source>
</evidence>
<dbReference type="InterPro" id="IPR004089">
    <property type="entry name" value="MCPsignal_dom"/>
</dbReference>
<dbReference type="InterPro" id="IPR003660">
    <property type="entry name" value="HAMP_dom"/>
</dbReference>
<keyword evidence="4" id="KW-0145">Chemotaxis</keyword>
<evidence type="ECO:0000256" key="11">
    <source>
        <dbReference type="SAM" id="Phobius"/>
    </source>
</evidence>
<dbReference type="CDD" id="cd11386">
    <property type="entry name" value="MCP_signal"/>
    <property type="match status" value="1"/>
</dbReference>
<evidence type="ECO:0000256" key="1">
    <source>
        <dbReference type="ARBA" id="ARBA00004651"/>
    </source>
</evidence>
<keyword evidence="2" id="KW-1003">Cell membrane</keyword>
<dbReference type="PANTHER" id="PTHR32089">
    <property type="entry name" value="METHYL-ACCEPTING CHEMOTAXIS PROTEIN MCPB"/>
    <property type="match status" value="1"/>
</dbReference>
<dbReference type="KEGG" id="bfm:BP422_00270"/>
<dbReference type="SMART" id="SM00283">
    <property type="entry name" value="MA"/>
    <property type="match status" value="1"/>
</dbReference>
<dbReference type="SUPFAM" id="SSF58104">
    <property type="entry name" value="Methyl-accepting chemotaxis protein (MCP) signaling domain"/>
    <property type="match status" value="1"/>
</dbReference>
<evidence type="ECO:0000313" key="14">
    <source>
        <dbReference type="EMBL" id="ASJ52121.1"/>
    </source>
</evidence>
<dbReference type="InterPro" id="IPR004090">
    <property type="entry name" value="Chemotax_Me-accpt_rcpt"/>
</dbReference>
<dbReference type="SMART" id="SM00304">
    <property type="entry name" value="HAMP"/>
    <property type="match status" value="1"/>
</dbReference>
<accession>A0A220MAV3</accession>
<feature type="transmembrane region" description="Helical" evidence="11">
    <location>
        <begin position="274"/>
        <end position="297"/>
    </location>
</feature>
<name>A0A220MAV3_9BACL</name>
<dbReference type="SUPFAM" id="SSF158472">
    <property type="entry name" value="HAMP domain-like"/>
    <property type="match status" value="1"/>
</dbReference>
<dbReference type="CDD" id="cd12912">
    <property type="entry name" value="PDC2_MCP_like"/>
    <property type="match status" value="1"/>
</dbReference>
<dbReference type="Pfam" id="PF02743">
    <property type="entry name" value="dCache_1"/>
    <property type="match status" value="1"/>
</dbReference>
<dbReference type="GO" id="GO:0004888">
    <property type="term" value="F:transmembrane signaling receptor activity"/>
    <property type="evidence" value="ECO:0007669"/>
    <property type="project" value="InterPro"/>
</dbReference>
<dbReference type="Gene3D" id="3.30.450.20">
    <property type="entry name" value="PAS domain"/>
    <property type="match status" value="2"/>
</dbReference>
<keyword evidence="6 11" id="KW-1133">Transmembrane helix</keyword>
<dbReference type="CDD" id="cd18773">
    <property type="entry name" value="PDC1_HK_sensor"/>
    <property type="match status" value="1"/>
</dbReference>
<evidence type="ECO:0000313" key="15">
    <source>
        <dbReference type="Proteomes" id="UP000197781"/>
    </source>
</evidence>
<feature type="domain" description="Methyl-accepting transducer" evidence="12">
    <location>
        <begin position="369"/>
        <end position="605"/>
    </location>
</feature>
<dbReference type="EMBL" id="CP018145">
    <property type="protein sequence ID" value="ASJ52121.1"/>
    <property type="molecule type" value="Genomic_DNA"/>
</dbReference>
<evidence type="ECO:0000256" key="7">
    <source>
        <dbReference type="ARBA" id="ARBA00023136"/>
    </source>
</evidence>
<keyword evidence="5 11" id="KW-0812">Transmembrane</keyword>
<dbReference type="SUPFAM" id="SSF103190">
    <property type="entry name" value="Sensory domain-like"/>
    <property type="match status" value="1"/>
</dbReference>
<evidence type="ECO:0000256" key="10">
    <source>
        <dbReference type="PROSITE-ProRule" id="PRU00284"/>
    </source>
</evidence>
<proteinExistence type="inferred from homology"/>
<evidence type="ECO:0000259" key="13">
    <source>
        <dbReference type="PROSITE" id="PS50885"/>
    </source>
</evidence>
<dbReference type="GO" id="GO:0006935">
    <property type="term" value="P:chemotaxis"/>
    <property type="evidence" value="ECO:0007669"/>
    <property type="project" value="UniProtKB-KW"/>
</dbReference>
<dbReference type="RefSeq" id="WP_088906058.1">
    <property type="nucleotide sequence ID" value="NZ_CP018145.1"/>
</dbReference>
<sequence length="655" mass="70908">MKTPRLTVKSKLIATFSTILVVPMLLLGLLSYQSAKTELSNELLTTASENVRLVDALLNRTLMEQSRNVGWIAADIVRKDIQEENRMITKKKLQRFLALNSEVSEAYIGDENGGMMTATDSKLPDGFDPRKRDWYIAAMKQPGKTIIVDPYIDAITGKVVVGMAMALPDQSGVYGIDIQLSALDATVKQAKIGTQGFMTIFDKNRKMLVNPNGESGVEVAESWVDTVYAKESGRLQFQHEGNPVQAVFTTNENTGWKLVGVMYESEAGEAANPIFYTMLVIIIAALVVAGGVIYVILRSLLRPLRMLTEAAEKMSQGDVTQQVDIRSDDELGTLGKAFNHMAESLRSLLHSVNDSVQQLASSAEQLAASADQTSKATEQIAETMQEMAEGTEQQVSHTQEGNAAVEQMSARLGQIAEHTQNVFIAARESSDLAVTGNKSIQSAVLQMNASSDSIHSLAKVVDNLGTRSQEIGNIVDVITAIANQTNLLALNAAIEAARAGEYGRGFAVVADEVRKLAEQSASSAQQISQLITAIQTETSHAVLVMDQSKREVTEGIEKVNEAGQSFEQIQSAVNEVAEKIGQVSEATRDFSTRAQQVVEIIGHISEVTLQASDGTRSVSAAAEEQLASMEEIASSAVSLEHLAEELQNQIGKFRI</sequence>
<dbReference type="PROSITE" id="PS50111">
    <property type="entry name" value="CHEMOTAXIS_TRANSDUC_2"/>
    <property type="match status" value="1"/>
</dbReference>
<keyword evidence="7 11" id="KW-0472">Membrane</keyword>
<dbReference type="InterPro" id="IPR033479">
    <property type="entry name" value="dCache_1"/>
</dbReference>
<evidence type="ECO:0000259" key="12">
    <source>
        <dbReference type="PROSITE" id="PS50111"/>
    </source>
</evidence>
<dbReference type="Gene3D" id="1.10.8.500">
    <property type="entry name" value="HAMP domain in histidine kinase"/>
    <property type="match status" value="1"/>
</dbReference>
<evidence type="ECO:0000256" key="6">
    <source>
        <dbReference type="ARBA" id="ARBA00022989"/>
    </source>
</evidence>
<evidence type="ECO:0000256" key="5">
    <source>
        <dbReference type="ARBA" id="ARBA00022692"/>
    </source>
</evidence>
<evidence type="ECO:0000256" key="3">
    <source>
        <dbReference type="ARBA" id="ARBA00022481"/>
    </source>
</evidence>
<dbReference type="InterPro" id="IPR029151">
    <property type="entry name" value="Sensor-like_sf"/>
</dbReference>
<dbReference type="Gene3D" id="1.10.287.950">
    <property type="entry name" value="Methyl-accepting chemotaxis protein"/>
    <property type="match status" value="1"/>
</dbReference>
<feature type="transmembrane region" description="Helical" evidence="11">
    <location>
        <begin position="12"/>
        <end position="32"/>
    </location>
</feature>
<dbReference type="Pfam" id="PF00672">
    <property type="entry name" value="HAMP"/>
    <property type="match status" value="1"/>
</dbReference>
<dbReference type="CDD" id="cd06225">
    <property type="entry name" value="HAMP"/>
    <property type="match status" value="1"/>
</dbReference>